<accession>A0A418WTB4</accession>
<comment type="caution">
    <text evidence="1">The sequence shown here is derived from an EMBL/GenBank/DDBJ whole genome shotgun (WGS) entry which is preliminary data.</text>
</comment>
<dbReference type="CDD" id="cd16441">
    <property type="entry name" value="beta_Kdo_transferase_KpsS"/>
    <property type="match status" value="1"/>
</dbReference>
<dbReference type="Pfam" id="PF05159">
    <property type="entry name" value="Capsule_synth"/>
    <property type="match status" value="1"/>
</dbReference>
<dbReference type="AlphaFoldDB" id="A0A418WTB4"/>
<dbReference type="GO" id="GO:0015774">
    <property type="term" value="P:polysaccharide transport"/>
    <property type="evidence" value="ECO:0007669"/>
    <property type="project" value="InterPro"/>
</dbReference>
<dbReference type="Proteomes" id="UP000284605">
    <property type="component" value="Unassembled WGS sequence"/>
</dbReference>
<reference evidence="1 2" key="1">
    <citation type="submission" date="2018-09" db="EMBL/GenBank/DDBJ databases">
        <authorList>
            <person name="Zhu H."/>
        </authorList>
    </citation>
    <scope>NUCLEOTIDE SEQUENCE [LARGE SCALE GENOMIC DNA]</scope>
    <source>
        <strain evidence="1 2">K1W22B-8</strain>
    </source>
</reference>
<dbReference type="InterPro" id="IPR007833">
    <property type="entry name" value="Capsule_polysaccharide_synth"/>
</dbReference>
<protein>
    <submittedName>
        <fullName evidence="1">Capsular biosynthesis protein</fullName>
    </submittedName>
</protein>
<proteinExistence type="predicted"/>
<gene>
    <name evidence="1" type="ORF">D3874_01300</name>
</gene>
<sequence>MGVPLPATVSPIDGDRPARARCFLFLQGPIGPFFRRLGLALAARGHRIVRVNFNGGDTYDWPWPSARLFRGANDEFPAWVGALAKAHDVTDLVLLGDCRPLHVAAVETLKQWRPALLVHVFEEGYLRPDNITLELDGVNARSSLPRDPAAILESPEAAADLILSHPVRPQNIVMGRRTLASYSWLFLLGWLFQRYRHHRENGPAFELWTWFKRLAGRPARLAEVARREKQLLASGAPYYLALMQLNTDKQLLFHSPFKSIHEFLIQTVQSFAVHAPKDTLLVVKGHPLDNGQTPHDRQLNELAAHWGVAERIVYLDGGNLSELLGACRGAITINSTAGISALHRSLPLVVLGRAIYDLPGLTHRRGLDSFWTDPDLPQRDLYLAWRQVVAARTQVNGGFYTNQGMALAMPKVIERLEAAPAAAALLAAPGTEASYEAPAQALAGS</sequence>
<evidence type="ECO:0000313" key="2">
    <source>
        <dbReference type="Proteomes" id="UP000284605"/>
    </source>
</evidence>
<name>A0A418WTB4_9PROT</name>
<keyword evidence="2" id="KW-1185">Reference proteome</keyword>
<organism evidence="1 2">
    <name type="scientific">Oleomonas cavernae</name>
    <dbReference type="NCBI Taxonomy" id="2320859"/>
    <lineage>
        <taxon>Bacteria</taxon>
        <taxon>Pseudomonadati</taxon>
        <taxon>Pseudomonadota</taxon>
        <taxon>Alphaproteobacteria</taxon>
        <taxon>Acetobacterales</taxon>
        <taxon>Acetobacteraceae</taxon>
        <taxon>Oleomonas</taxon>
    </lineage>
</organism>
<dbReference type="EMBL" id="QYUK01000008">
    <property type="protein sequence ID" value="RJF94501.1"/>
    <property type="molecule type" value="Genomic_DNA"/>
</dbReference>
<dbReference type="GO" id="GO:0000271">
    <property type="term" value="P:polysaccharide biosynthetic process"/>
    <property type="evidence" value="ECO:0007669"/>
    <property type="project" value="InterPro"/>
</dbReference>
<evidence type="ECO:0000313" key="1">
    <source>
        <dbReference type="EMBL" id="RJF94501.1"/>
    </source>
</evidence>
<dbReference type="RefSeq" id="WP_119775627.1">
    <property type="nucleotide sequence ID" value="NZ_QYUK01000008.1"/>
</dbReference>
<dbReference type="OrthoDB" id="9794206at2"/>